<name>A0ABX3NUP9_9BACT</name>
<dbReference type="PANTHER" id="PTHR21011">
    <property type="entry name" value="MITOCHONDRIAL 28S RIBOSOMAL PROTEIN S6"/>
    <property type="match status" value="1"/>
</dbReference>
<dbReference type="PANTHER" id="PTHR21011:SF1">
    <property type="entry name" value="SMALL RIBOSOMAL SUBUNIT PROTEIN BS6M"/>
    <property type="match status" value="1"/>
</dbReference>
<comment type="caution">
    <text evidence="7">The sequence shown here is derived from an EMBL/GenBank/DDBJ whole genome shotgun (WGS) entry which is preliminary data.</text>
</comment>
<dbReference type="CDD" id="cd00473">
    <property type="entry name" value="bS6"/>
    <property type="match status" value="1"/>
</dbReference>
<protein>
    <recommendedName>
        <fullName evidence="5 6">Small ribosomal subunit protein bS6</fullName>
    </recommendedName>
</protein>
<dbReference type="SUPFAM" id="SSF54995">
    <property type="entry name" value="Ribosomal protein S6"/>
    <property type="match status" value="1"/>
</dbReference>
<comment type="function">
    <text evidence="4 6">Binds together with bS18 to 16S ribosomal RNA.</text>
</comment>
<dbReference type="RefSeq" id="WP_014221275.1">
    <property type="nucleotide sequence ID" value="NZ_LWBO01000015.1"/>
</dbReference>
<evidence type="ECO:0000256" key="3">
    <source>
        <dbReference type="ARBA" id="ARBA00023274"/>
    </source>
</evidence>
<organism evidence="7 8">
    <name type="scientific">Niastella koreensis</name>
    <dbReference type="NCBI Taxonomy" id="354356"/>
    <lineage>
        <taxon>Bacteria</taxon>
        <taxon>Pseudomonadati</taxon>
        <taxon>Bacteroidota</taxon>
        <taxon>Chitinophagia</taxon>
        <taxon>Chitinophagales</taxon>
        <taxon>Chitinophagaceae</taxon>
        <taxon>Niastella</taxon>
    </lineage>
</organism>
<keyword evidence="6" id="KW-0694">RNA-binding</keyword>
<keyword evidence="8" id="KW-1185">Reference proteome</keyword>
<evidence type="ECO:0000256" key="5">
    <source>
        <dbReference type="ARBA" id="ARBA00035294"/>
    </source>
</evidence>
<dbReference type="GO" id="GO:0005840">
    <property type="term" value="C:ribosome"/>
    <property type="evidence" value="ECO:0007669"/>
    <property type="project" value="UniProtKB-KW"/>
</dbReference>
<sequence length="117" mass="13430">MNNYELMVIFTPVLSDDDFKSTQKKFTDLIKSLGGEIVHENPWGLKSLAYPIQKKTTGLYWVMEYKAPSSLNEQLKIQLLRDDNVLRHMFTVLDKYAVEYNGKKRSGVPTGTEKVEG</sequence>
<keyword evidence="3 6" id="KW-0687">Ribonucleoprotein</keyword>
<gene>
    <name evidence="6" type="primary">rpsF</name>
    <name evidence="7" type="ORF">A4D02_31410</name>
</gene>
<keyword evidence="6" id="KW-0699">rRNA-binding</keyword>
<keyword evidence="2 6" id="KW-0689">Ribosomal protein</keyword>
<dbReference type="Proteomes" id="UP000192277">
    <property type="component" value="Unassembled WGS sequence"/>
</dbReference>
<evidence type="ECO:0000313" key="8">
    <source>
        <dbReference type="Proteomes" id="UP000192277"/>
    </source>
</evidence>
<dbReference type="InterPro" id="IPR020814">
    <property type="entry name" value="Ribosomal_S6_plastid/chlpt"/>
</dbReference>
<comment type="similarity">
    <text evidence="1 6">Belongs to the bacterial ribosomal protein bS6 family.</text>
</comment>
<reference evidence="7 8" key="1">
    <citation type="submission" date="2016-04" db="EMBL/GenBank/DDBJ databases">
        <authorList>
            <person name="Chen L."/>
            <person name="Zhuang W."/>
            <person name="Wang G."/>
        </authorList>
    </citation>
    <scope>NUCLEOTIDE SEQUENCE [LARGE SCALE GENOMIC DNA]</scope>
    <source>
        <strain evidence="8">GR20</strain>
    </source>
</reference>
<evidence type="ECO:0000256" key="6">
    <source>
        <dbReference type="HAMAP-Rule" id="MF_00360"/>
    </source>
</evidence>
<dbReference type="HAMAP" id="MF_00360">
    <property type="entry name" value="Ribosomal_bS6"/>
    <property type="match status" value="1"/>
</dbReference>
<evidence type="ECO:0000256" key="4">
    <source>
        <dbReference type="ARBA" id="ARBA00035104"/>
    </source>
</evidence>
<dbReference type="InterPro" id="IPR035980">
    <property type="entry name" value="Ribosomal_bS6_sf"/>
</dbReference>
<dbReference type="InterPro" id="IPR000529">
    <property type="entry name" value="Ribosomal_bS6"/>
</dbReference>
<dbReference type="NCBIfam" id="TIGR00166">
    <property type="entry name" value="S6"/>
    <property type="match status" value="1"/>
</dbReference>
<dbReference type="Pfam" id="PF01250">
    <property type="entry name" value="Ribosomal_S6"/>
    <property type="match status" value="1"/>
</dbReference>
<evidence type="ECO:0000256" key="1">
    <source>
        <dbReference type="ARBA" id="ARBA00009512"/>
    </source>
</evidence>
<accession>A0ABX3NUP9</accession>
<evidence type="ECO:0000256" key="2">
    <source>
        <dbReference type="ARBA" id="ARBA00022980"/>
    </source>
</evidence>
<dbReference type="EMBL" id="LWBO01000015">
    <property type="protein sequence ID" value="OQP46308.1"/>
    <property type="molecule type" value="Genomic_DNA"/>
</dbReference>
<dbReference type="Gene3D" id="3.30.70.60">
    <property type="match status" value="1"/>
</dbReference>
<proteinExistence type="inferred from homology"/>
<dbReference type="InterPro" id="IPR014717">
    <property type="entry name" value="Transl_elong_EF1B/ribsomal_bS6"/>
</dbReference>
<evidence type="ECO:0000313" key="7">
    <source>
        <dbReference type="EMBL" id="OQP46308.1"/>
    </source>
</evidence>